<dbReference type="SUPFAM" id="SSF50978">
    <property type="entry name" value="WD40 repeat-like"/>
    <property type="match status" value="1"/>
</dbReference>
<keyword evidence="4" id="KW-1133">Transmembrane helix</keyword>
<dbReference type="Gene3D" id="3.40.50.300">
    <property type="entry name" value="P-loop containing nucleotide triphosphate hydrolases"/>
    <property type="match status" value="1"/>
</dbReference>
<evidence type="ECO:0000259" key="7">
    <source>
        <dbReference type="Pfam" id="PF21719"/>
    </source>
</evidence>
<evidence type="ECO:0000256" key="2">
    <source>
        <dbReference type="ARBA" id="ARBA00022574"/>
    </source>
</evidence>
<dbReference type="InterPro" id="IPR015943">
    <property type="entry name" value="WD40/YVTN_repeat-like_dom_sf"/>
</dbReference>
<dbReference type="Gene3D" id="2.130.10.10">
    <property type="entry name" value="YVTN repeat-like/Quinoprotein amine dehydrogenase"/>
    <property type="match status" value="2"/>
</dbReference>
<evidence type="ECO:0000256" key="3">
    <source>
        <dbReference type="ARBA" id="ARBA00022737"/>
    </source>
</evidence>
<dbReference type="SUPFAM" id="SSF52540">
    <property type="entry name" value="P-loop containing nucleoside triphosphate hydrolases"/>
    <property type="match status" value="1"/>
</dbReference>
<evidence type="ECO:0000313" key="9">
    <source>
        <dbReference type="Proteomes" id="UP000663823"/>
    </source>
</evidence>
<feature type="transmembrane region" description="Helical" evidence="4">
    <location>
        <begin position="74"/>
        <end position="94"/>
    </location>
</feature>
<comment type="similarity">
    <text evidence="1">Belongs to the WD repeat mio family.</text>
</comment>
<name>A0A818XGA5_9BILA</name>
<keyword evidence="3" id="KW-0677">Repeat</keyword>
<gene>
    <name evidence="8" type="ORF">OTI717_LOCUS14962</name>
</gene>
<accession>A0A818XGA5</accession>
<keyword evidence="4" id="KW-0472">Membrane</keyword>
<dbReference type="Pfam" id="PF17034">
    <property type="entry name" value="zinc_ribbon_16"/>
    <property type="match status" value="1"/>
</dbReference>
<proteinExistence type="inferred from homology"/>
<dbReference type="GO" id="GO:0005737">
    <property type="term" value="C:cytoplasm"/>
    <property type="evidence" value="ECO:0007669"/>
    <property type="project" value="TreeGrafter"/>
</dbReference>
<keyword evidence="2" id="KW-0853">WD repeat</keyword>
<evidence type="ECO:0000256" key="1">
    <source>
        <dbReference type="ARBA" id="ARBA00009713"/>
    </source>
</evidence>
<dbReference type="PANTHER" id="PTHR16453">
    <property type="entry name" value="WD40 DOMAIN-CONTAINING PROTEIN MIO FAMILY MEMBER"/>
    <property type="match status" value="1"/>
</dbReference>
<dbReference type="Pfam" id="PF00685">
    <property type="entry name" value="Sulfotransfer_1"/>
    <property type="match status" value="1"/>
</dbReference>
<keyword evidence="4" id="KW-0812">Transmembrane</keyword>
<dbReference type="Pfam" id="PF21719">
    <property type="entry name" value="MIOS_a-sol"/>
    <property type="match status" value="1"/>
</dbReference>
<dbReference type="InterPro" id="IPR036322">
    <property type="entry name" value="WD40_repeat_dom_sf"/>
</dbReference>
<sequence>MHFILCSIRYSPNFLIYRRFSLSSSKQNLFKSLFNHFQYARKAKEAAQKRGIDFAKLTIEQQLKLKPILRMRSAFRIVNITMGIMGLIGITVWYRRRQKEYQVGKEIDEELKPIWMDLKYFKHKGAMIGNYLLPEQIVGKLKQLKNFQFNQSDCICASFPKSGTTLIQEIVYLIQTNFDYESAKKIDISERYSFLEWPTVNLQKLSLNQTNKSRFFKTHLPPEFFNETFKKAKVIYIYRNPKDVTVSLFHFLRSINIELTYSGPWNQFVQSFLIDEVYYAPWWRHLNDYHSLNDSIFFVAYEDLLTNFRPTVRRLAAYLGKEKELTEEQLDKLEKWCSFDSMKQNPRVNYNWFRDWGFVNKSFSFFRKGEIGDWLNHFDVEQSKSYDKMVSTRLSPSIPPFNYGISSENQQRLYDFHMQKTEIHWSPNDRNQLAEIGAEIIIHTFDRPLSGESGKCLSGGTNKKTTSLNYPLHEKNNIKCCAWWPSQEYPYVFAIGQPNGRIMFENVKDRLDPLSHGRIVIDSKQGRACVALSWNPKIPNLLLSGFDRHRSDNSLTIWDINHNGVSSPSLHQIGGMTTPSSSSNIDEYKRVDILMHNQQVWKPIFDVGLNEQCHSLAWFKPNERCFAACTTQHNTRTIKIYDPRVSASVVTSFPTKAPFNLCCDTSERYIAASIDKTVYVYDSRSTEKPLIVREEHEPIVKLAWSRTGSSQLGYCIRDSPKFLVLSVSTTNNYENDTFVHRILQCPIQRYRISLASFDWNYFDEHRLVLLSGKEYFDYVIPSKSNICYSPRNGLLWTNDHEIHPSIISQDQTQIYSKVLFTYDLLNVQNDRKTIGASQATPNTELIQMDLKTMTKGTQSTIEQIQRWIKNTNTNRDPYPFIGVIEALREAQPSSTSLLTHQTWSSMANSTCTKTVYESVERQTVAQLCGWSHIDSKSVGYDRMALLLEQDEYEKVAALYIFQMNVNRALEVLNEGLQRGGKEELATLILALVGSIRATSTNNDDKTLMNEFSSVTKLFHRPYVRAMFGFILTQDGNDLQYECVLDEQLDLNDKVAFAARYLNDQRLYDKLDKLADESREKGDLQGILLTGLRQSGCELIQKYLDQTSDIRTAALLAIYVPEDVHQECPYVQEWIEGFRLLLDELQMWNERAEFDIYRSHVTGATPYRRHYYDRSINTNQHFSCIFCQTPLEVNQGSSNQTPTMMGLSTNTTPIPTTPLKVQNRIAQQTMATRSSASSSSTYPPSNSDMLMVCAKCRQVLPRCSICMMSLTTYIEDASYAYEPLLDKHTLMSSQWFTWCRLCRHGGHAEHVSNWFAMNQQCPIAKCLCRCTLIDGIFC</sequence>
<comment type="caution">
    <text evidence="8">The sequence shown here is derived from an EMBL/GenBank/DDBJ whole genome shotgun (WGS) entry which is preliminary data.</text>
</comment>
<evidence type="ECO:0000313" key="8">
    <source>
        <dbReference type="EMBL" id="CAF3740031.1"/>
    </source>
</evidence>
<dbReference type="InterPro" id="IPR000863">
    <property type="entry name" value="Sulfotransferase_dom"/>
</dbReference>
<dbReference type="CDD" id="cd16691">
    <property type="entry name" value="mRING-H2-C3H3C2_Mio"/>
    <property type="match status" value="1"/>
</dbReference>
<dbReference type="InterPro" id="IPR049092">
    <property type="entry name" value="MIOS_a-sol"/>
</dbReference>
<dbReference type="Proteomes" id="UP000663823">
    <property type="component" value="Unassembled WGS sequence"/>
</dbReference>
<protein>
    <recommendedName>
        <fullName evidence="10">WD repeat protein mio zinc-ribbon like domain-containing protein</fullName>
    </recommendedName>
</protein>
<dbReference type="EMBL" id="CAJOAX010001717">
    <property type="protein sequence ID" value="CAF3740031.1"/>
    <property type="molecule type" value="Genomic_DNA"/>
</dbReference>
<feature type="domain" description="MIOS-like alpha-solenoid" evidence="7">
    <location>
        <begin position="855"/>
        <end position="1060"/>
    </location>
</feature>
<dbReference type="InterPro" id="IPR027417">
    <property type="entry name" value="P-loop_NTPase"/>
</dbReference>
<evidence type="ECO:0000259" key="6">
    <source>
        <dbReference type="Pfam" id="PF17034"/>
    </source>
</evidence>
<reference evidence="8" key="1">
    <citation type="submission" date="2021-02" db="EMBL/GenBank/DDBJ databases">
        <authorList>
            <person name="Nowell W R."/>
        </authorList>
    </citation>
    <scope>NUCLEOTIDE SEQUENCE</scope>
</reference>
<evidence type="ECO:0000259" key="5">
    <source>
        <dbReference type="Pfam" id="PF00685"/>
    </source>
</evidence>
<feature type="domain" description="GATOR2 complex protein MIO zinc-ribbon like" evidence="6">
    <location>
        <begin position="1244"/>
        <end position="1330"/>
    </location>
</feature>
<dbReference type="PANTHER" id="PTHR16453:SF9">
    <property type="entry name" value="GATOR COMPLEX PROTEIN MIOS"/>
    <property type="match status" value="1"/>
</dbReference>
<evidence type="ECO:0000256" key="4">
    <source>
        <dbReference type="SAM" id="Phobius"/>
    </source>
</evidence>
<dbReference type="GO" id="GO:0008146">
    <property type="term" value="F:sulfotransferase activity"/>
    <property type="evidence" value="ECO:0007669"/>
    <property type="project" value="InterPro"/>
</dbReference>
<feature type="domain" description="Sulfotransferase" evidence="5">
    <location>
        <begin position="152"/>
        <end position="393"/>
    </location>
</feature>
<dbReference type="Pfam" id="PF21720">
    <property type="entry name" value="MIOS_WD40"/>
    <property type="match status" value="1"/>
</dbReference>
<evidence type="ECO:0008006" key="10">
    <source>
        <dbReference type="Google" id="ProtNLM"/>
    </source>
</evidence>
<organism evidence="8 9">
    <name type="scientific">Rotaria sordida</name>
    <dbReference type="NCBI Taxonomy" id="392033"/>
    <lineage>
        <taxon>Eukaryota</taxon>
        <taxon>Metazoa</taxon>
        <taxon>Spiralia</taxon>
        <taxon>Gnathifera</taxon>
        <taxon>Rotifera</taxon>
        <taxon>Eurotatoria</taxon>
        <taxon>Bdelloidea</taxon>
        <taxon>Philodinida</taxon>
        <taxon>Philodinidae</taxon>
        <taxon>Rotaria</taxon>
    </lineage>
</organism>
<dbReference type="InterPro" id="IPR031488">
    <property type="entry name" value="Zn_ribbon_mio"/>
</dbReference>
<dbReference type="InterPro" id="IPR037593">
    <property type="entry name" value="MIOS/Sea4"/>
</dbReference>